<sequence>MIEPLPVAFGLLVGFLVGLTGMGGGALMTPFLITIGMPAPTAIGTDMVYATVTKIVGSVQHYRQSSVNLEVAGFLALGSIPASLFGVQTLEWIKHTFDPARVDAIMITIIGCVLVLAGGSLIYRTLFMRVPERRGGWRGKGRMSLRRRGFTVLFGAFGGYLVGLTSVGSGSIMAIILLLLYPLAPAVVVGTDLAHATVLSLTTGAAHILYGNVDFAMAGMLLLGSVPGVVLGSVAASRVPGTPLKIVLAGMITFIGLRMLIG</sequence>
<evidence type="ECO:0000256" key="4">
    <source>
        <dbReference type="ARBA" id="ARBA00022989"/>
    </source>
</evidence>
<keyword evidence="8" id="KW-1185">Reference proteome</keyword>
<feature type="transmembrane region" description="Helical" evidence="6">
    <location>
        <begin position="242"/>
        <end position="261"/>
    </location>
</feature>
<accession>A0A4R1B2E2</accession>
<protein>
    <recommendedName>
        <fullName evidence="6">Probable membrane transporter protein</fullName>
    </recommendedName>
</protein>
<dbReference type="InterPro" id="IPR051598">
    <property type="entry name" value="TSUP/Inactive_protease-like"/>
</dbReference>
<feature type="transmembrane region" description="Helical" evidence="6">
    <location>
        <begin position="217"/>
        <end position="236"/>
    </location>
</feature>
<evidence type="ECO:0000256" key="6">
    <source>
        <dbReference type="RuleBase" id="RU363041"/>
    </source>
</evidence>
<feature type="transmembrane region" description="Helical" evidence="6">
    <location>
        <begin position="148"/>
        <end position="181"/>
    </location>
</feature>
<gene>
    <name evidence="7" type="ORF">E0L93_15530</name>
</gene>
<dbReference type="GO" id="GO:0005886">
    <property type="term" value="C:plasma membrane"/>
    <property type="evidence" value="ECO:0007669"/>
    <property type="project" value="UniProtKB-SubCell"/>
</dbReference>
<evidence type="ECO:0000256" key="5">
    <source>
        <dbReference type="ARBA" id="ARBA00023136"/>
    </source>
</evidence>
<reference evidence="7 8" key="1">
    <citation type="submission" date="2019-03" db="EMBL/GenBank/DDBJ databases">
        <title>Whole genome sequence of a novel Rubrobacter taiwanensis strain, isolated from Yellowstone National Park.</title>
        <authorList>
            <person name="Freed S."/>
            <person name="Ramaley R.F."/>
            <person name="Kyndt J.A."/>
        </authorList>
    </citation>
    <scope>NUCLEOTIDE SEQUENCE [LARGE SCALE GENOMIC DNA]</scope>
    <source>
        <strain evidence="7 8">Yellowstone</strain>
    </source>
</reference>
<feature type="transmembrane region" description="Helical" evidence="6">
    <location>
        <begin position="71"/>
        <end position="93"/>
    </location>
</feature>
<evidence type="ECO:0000313" key="8">
    <source>
        <dbReference type="Proteomes" id="UP000295244"/>
    </source>
</evidence>
<proteinExistence type="inferred from homology"/>
<dbReference type="InterPro" id="IPR002781">
    <property type="entry name" value="TM_pro_TauE-like"/>
</dbReference>
<dbReference type="RefSeq" id="WP_132693000.1">
    <property type="nucleotide sequence ID" value="NZ_SKBU01000051.1"/>
</dbReference>
<organism evidence="7 8">
    <name type="scientific">Rubrobacter taiwanensis</name>
    <dbReference type="NCBI Taxonomy" id="185139"/>
    <lineage>
        <taxon>Bacteria</taxon>
        <taxon>Bacillati</taxon>
        <taxon>Actinomycetota</taxon>
        <taxon>Rubrobacteria</taxon>
        <taxon>Rubrobacterales</taxon>
        <taxon>Rubrobacteraceae</taxon>
        <taxon>Rubrobacter</taxon>
    </lineage>
</organism>
<comment type="caution">
    <text evidence="7">The sequence shown here is derived from an EMBL/GenBank/DDBJ whole genome shotgun (WGS) entry which is preliminary data.</text>
</comment>
<name>A0A4R1B2E2_9ACTN</name>
<evidence type="ECO:0000313" key="7">
    <source>
        <dbReference type="EMBL" id="TCJ12214.1"/>
    </source>
</evidence>
<dbReference type="Pfam" id="PF01925">
    <property type="entry name" value="TauE"/>
    <property type="match status" value="1"/>
</dbReference>
<dbReference type="PANTHER" id="PTHR43701:SF2">
    <property type="entry name" value="MEMBRANE TRANSPORTER PROTEIN YJNA-RELATED"/>
    <property type="match status" value="1"/>
</dbReference>
<dbReference type="Proteomes" id="UP000295244">
    <property type="component" value="Unassembled WGS sequence"/>
</dbReference>
<keyword evidence="3 6" id="KW-0812">Transmembrane</keyword>
<evidence type="ECO:0000256" key="1">
    <source>
        <dbReference type="ARBA" id="ARBA00004141"/>
    </source>
</evidence>
<feature type="transmembrane region" description="Helical" evidence="6">
    <location>
        <begin position="6"/>
        <end position="27"/>
    </location>
</feature>
<comment type="subcellular location">
    <subcellularLocation>
        <location evidence="6">Cell membrane</location>
        <topology evidence="6">Multi-pass membrane protein</topology>
    </subcellularLocation>
    <subcellularLocation>
        <location evidence="1">Membrane</location>
        <topology evidence="1">Multi-pass membrane protein</topology>
    </subcellularLocation>
</comment>
<dbReference type="PANTHER" id="PTHR43701">
    <property type="entry name" value="MEMBRANE TRANSPORTER PROTEIN MJ0441-RELATED"/>
    <property type="match status" value="1"/>
</dbReference>
<evidence type="ECO:0000256" key="3">
    <source>
        <dbReference type="ARBA" id="ARBA00022692"/>
    </source>
</evidence>
<dbReference type="OrthoDB" id="5189995at2"/>
<keyword evidence="4 6" id="KW-1133">Transmembrane helix</keyword>
<feature type="transmembrane region" description="Helical" evidence="6">
    <location>
        <begin position="105"/>
        <end position="127"/>
    </location>
</feature>
<dbReference type="EMBL" id="SKBU01000051">
    <property type="protein sequence ID" value="TCJ12214.1"/>
    <property type="molecule type" value="Genomic_DNA"/>
</dbReference>
<keyword evidence="6" id="KW-1003">Cell membrane</keyword>
<dbReference type="AlphaFoldDB" id="A0A4R1B2E2"/>
<comment type="similarity">
    <text evidence="2 6">Belongs to the 4-toluene sulfonate uptake permease (TSUP) (TC 2.A.102) family.</text>
</comment>
<evidence type="ECO:0000256" key="2">
    <source>
        <dbReference type="ARBA" id="ARBA00009142"/>
    </source>
</evidence>
<keyword evidence="5 6" id="KW-0472">Membrane</keyword>